<accession>A0A7C4BB90</accession>
<comment type="caution">
    <text evidence="2">The sequence shown here is derived from an EMBL/GenBank/DDBJ whole genome shotgun (WGS) entry which is preliminary data.</text>
</comment>
<organism evidence="2">
    <name type="scientific">Ignisphaera aggregans</name>
    <dbReference type="NCBI Taxonomy" id="334771"/>
    <lineage>
        <taxon>Archaea</taxon>
        <taxon>Thermoproteota</taxon>
        <taxon>Thermoprotei</taxon>
        <taxon>Desulfurococcales</taxon>
        <taxon>Desulfurococcaceae</taxon>
        <taxon>Ignisphaera</taxon>
    </lineage>
</organism>
<evidence type="ECO:0000313" key="2">
    <source>
        <dbReference type="EMBL" id="HGI87119.1"/>
    </source>
</evidence>
<feature type="compositionally biased region" description="Polar residues" evidence="1">
    <location>
        <begin position="1"/>
        <end position="14"/>
    </location>
</feature>
<protein>
    <submittedName>
        <fullName evidence="2">Uncharacterized protein</fullName>
    </submittedName>
</protein>
<sequence length="64" mass="7140">MRGRQSNEGTQTSRMGDHPVEVLRVLKSKGMRMLVGIGELEFEKRDIGWGLKPVQSRTLSTASP</sequence>
<gene>
    <name evidence="2" type="ORF">ENV14_01790</name>
</gene>
<name>A0A7C4BB90_9CREN</name>
<evidence type="ECO:0000256" key="1">
    <source>
        <dbReference type="SAM" id="MobiDB-lite"/>
    </source>
</evidence>
<feature type="region of interest" description="Disordered" evidence="1">
    <location>
        <begin position="1"/>
        <end position="20"/>
    </location>
</feature>
<reference evidence="2" key="1">
    <citation type="journal article" date="2020" name="mSystems">
        <title>Genome- and Community-Level Interaction Insights into Carbon Utilization and Element Cycling Functions of Hydrothermarchaeota in Hydrothermal Sediment.</title>
        <authorList>
            <person name="Zhou Z."/>
            <person name="Liu Y."/>
            <person name="Xu W."/>
            <person name="Pan J."/>
            <person name="Luo Z.H."/>
            <person name="Li M."/>
        </authorList>
    </citation>
    <scope>NUCLEOTIDE SEQUENCE [LARGE SCALE GENOMIC DNA]</scope>
    <source>
        <strain evidence="2">SpSt-732</strain>
    </source>
</reference>
<dbReference type="EMBL" id="DTFF01000014">
    <property type="protein sequence ID" value="HGI87119.1"/>
    <property type="molecule type" value="Genomic_DNA"/>
</dbReference>
<proteinExistence type="predicted"/>
<dbReference type="AlphaFoldDB" id="A0A7C4BB90"/>